<evidence type="ECO:0000313" key="3">
    <source>
        <dbReference type="Proteomes" id="UP000197050"/>
    </source>
</evidence>
<evidence type="ECO:0000313" key="4">
    <source>
        <dbReference type="Proteomes" id="UP001272940"/>
    </source>
</evidence>
<dbReference type="KEGG" id="bvc:CEP68_02880"/>
<evidence type="ECO:0000313" key="1">
    <source>
        <dbReference type="EMBL" id="ASE38532.1"/>
    </source>
</evidence>
<dbReference type="AlphaFoldDB" id="A0A1Z3U5J9"/>
<proteinExistence type="predicted"/>
<dbReference type="RefSeq" id="WP_066626235.1">
    <property type="nucleotide sequence ID" value="NZ_CP022048.2"/>
</dbReference>
<accession>A0A1Z3U5J9</accession>
<protein>
    <submittedName>
        <fullName evidence="1">Uncharacterized protein</fullName>
    </submittedName>
</protein>
<reference evidence="2 4" key="4">
    <citation type="journal article" date="2023" name="FEMS Microbes">
        <title>Whole genomes of deep-sea sponge-associated bacteria exhibit high novel natural product potential.</title>
        <authorList>
            <person name="Hesketh-Best P.J."/>
            <person name="January G.G."/>
            <person name="Koch M.J."/>
            <person name="Warburton P.J."/>
            <person name="Howell K.L."/>
            <person name="Upton M."/>
        </authorList>
    </citation>
    <scope>NUCLEOTIDE SEQUENCE [LARGE SCALE GENOMIC DNA]</scope>
    <source>
        <strain evidence="2 4">PC206-O</strain>
    </source>
</reference>
<dbReference type="EMBL" id="JAMYEC010000001">
    <property type="protein sequence ID" value="MDX2333474.1"/>
    <property type="molecule type" value="Genomic_DNA"/>
</dbReference>
<sequence>MADALRVVLLIALAAALLTTLALALSWWMEPPRRLHRAMLKTLGAAPEVEAVSPGEGRACALNFDVEQVVVLWANGAHGLVYAFDEVEGGEIIVDGHVVARIRRGEARKSLDVLAPDAEQVVLRLMFADARHPEFELALWDAALPVQTGSPGEALRLGRRWLSHLEALLKG</sequence>
<evidence type="ECO:0000313" key="2">
    <source>
        <dbReference type="EMBL" id="MDX2333474.1"/>
    </source>
</evidence>
<reference evidence="1" key="2">
    <citation type="submission" date="2017-12" db="EMBL/GenBank/DDBJ databases">
        <title>FDA dAtabase for Regulatory Grade micrObial Sequences (FDA-ARGOS): Supporting development and validation of Infectious Disease Dx tests.</title>
        <authorList>
            <person name="Campos J."/>
            <person name="Goldberg B."/>
            <person name="Tallon L."/>
            <person name="Sadzewicz L."/>
            <person name="Sengamalay N."/>
            <person name="Ott S."/>
            <person name="Godinez A."/>
            <person name="Nagaraj S."/>
            <person name="Vavikolanu K."/>
            <person name="Vyas G."/>
            <person name="Nadendla S."/>
            <person name="Aluvathingal J."/>
            <person name="Geyer C."/>
            <person name="Nandy P."/>
            <person name="Hobson J."/>
            <person name="Sichtig H."/>
        </authorList>
    </citation>
    <scope>NUCLEOTIDE SEQUENCE</scope>
    <source>
        <strain evidence="1">FDAARGOS_289</strain>
    </source>
</reference>
<dbReference type="EMBL" id="CP022048">
    <property type="protein sequence ID" value="ASE38532.1"/>
    <property type="molecule type" value="Genomic_DNA"/>
</dbReference>
<keyword evidence="4" id="KW-1185">Reference proteome</keyword>
<reference evidence="3" key="1">
    <citation type="submission" date="2017-06" db="EMBL/GenBank/DDBJ databases">
        <title>FDA dAtabase for Regulatory Grade micrObial Sequences (FDA-ARGOS): Supporting development and validation of Infectious Disease Dx tests.</title>
        <authorList>
            <person name="Minogue T."/>
            <person name="Wolcott M."/>
            <person name="Wasieloski L."/>
            <person name="Aguilar W."/>
            <person name="Moore D."/>
            <person name="Tallon L."/>
            <person name="Sadzewicz L."/>
            <person name="Sengamalay N."/>
            <person name="Ott S."/>
            <person name="Godinez A."/>
            <person name="Nagaraj S."/>
            <person name="Nadendla S."/>
            <person name="Geyer C."/>
            <person name="Sichtig H."/>
        </authorList>
    </citation>
    <scope>NUCLEOTIDE SEQUENCE [LARGE SCALE GENOMIC DNA]</scope>
    <source>
        <strain evidence="3">FDAARGOS_289</strain>
    </source>
</reference>
<reference evidence="2" key="3">
    <citation type="submission" date="2022-06" db="EMBL/GenBank/DDBJ databases">
        <authorList>
            <person name="Hesketh-Best P.J."/>
            <person name="Koch M.J."/>
        </authorList>
    </citation>
    <scope>NUCLEOTIDE SEQUENCE</scope>
    <source>
        <strain evidence="2">PC206-O</strain>
    </source>
</reference>
<dbReference type="Proteomes" id="UP000197050">
    <property type="component" value="Chromosome"/>
</dbReference>
<gene>
    <name evidence="1" type="ORF">CEP68_02880</name>
    <name evidence="2" type="ORF">NJD11_00775</name>
</gene>
<dbReference type="GeneID" id="34014514"/>
<dbReference type="Proteomes" id="UP001272940">
    <property type="component" value="Unassembled WGS sequence"/>
</dbReference>
<organism evidence="1 3">
    <name type="scientific">Brevundimonas vesicularis</name>
    <name type="common">Pseudomonas vesicularis</name>
    <dbReference type="NCBI Taxonomy" id="41276"/>
    <lineage>
        <taxon>Bacteria</taxon>
        <taxon>Pseudomonadati</taxon>
        <taxon>Pseudomonadota</taxon>
        <taxon>Alphaproteobacteria</taxon>
        <taxon>Caulobacterales</taxon>
        <taxon>Caulobacteraceae</taxon>
        <taxon>Brevundimonas</taxon>
    </lineage>
</organism>
<name>A0A1Z3U5J9_BREVE</name>